<evidence type="ECO:0000256" key="9">
    <source>
        <dbReference type="ARBA" id="ARBA00023180"/>
    </source>
</evidence>
<evidence type="ECO:0000256" key="8">
    <source>
        <dbReference type="ARBA" id="ARBA00023170"/>
    </source>
</evidence>
<comment type="subcellular location">
    <subcellularLocation>
        <location evidence="1">Membrane</location>
        <topology evidence="1">Single-pass membrane protein</topology>
    </subcellularLocation>
</comment>
<evidence type="ECO:0000313" key="11">
    <source>
        <dbReference type="EMBL" id="MCW9709279.1"/>
    </source>
</evidence>
<evidence type="ECO:0000256" key="2">
    <source>
        <dbReference type="ARBA" id="ARBA00022614"/>
    </source>
</evidence>
<dbReference type="InterPro" id="IPR032675">
    <property type="entry name" value="LRR_dom_sf"/>
</dbReference>
<dbReference type="PANTHER" id="PTHR27000:SF775">
    <property type="entry name" value="PLANT INTRACELLULAR RAS-GROUP-RELATED LRR PROTEIN 3"/>
    <property type="match status" value="1"/>
</dbReference>
<dbReference type="SUPFAM" id="SSF52058">
    <property type="entry name" value="L domain-like"/>
    <property type="match status" value="1"/>
</dbReference>
<keyword evidence="3" id="KW-0812">Transmembrane</keyword>
<dbReference type="Gene3D" id="3.80.10.10">
    <property type="entry name" value="Ribonuclease Inhibitor"/>
    <property type="match status" value="2"/>
</dbReference>
<dbReference type="Pfam" id="PF23598">
    <property type="entry name" value="LRR_14"/>
    <property type="match status" value="1"/>
</dbReference>
<evidence type="ECO:0000259" key="10">
    <source>
        <dbReference type="Pfam" id="PF23598"/>
    </source>
</evidence>
<feature type="non-terminal residue" evidence="11">
    <location>
        <position position="212"/>
    </location>
</feature>
<reference evidence="11 12" key="1">
    <citation type="submission" date="2021-03" db="EMBL/GenBank/DDBJ databases">
        <title>Aliifodinibius sp. nov., a new bacterium isolated from saline soil.</title>
        <authorList>
            <person name="Galisteo C."/>
            <person name="De La Haba R."/>
            <person name="Sanchez-Porro C."/>
            <person name="Ventosa A."/>
        </authorList>
    </citation>
    <scope>NUCLEOTIDE SEQUENCE [LARGE SCALE GENOMIC DNA]</scope>
    <source>
        <strain evidence="11 12">1BSP15-2V2</strain>
    </source>
</reference>
<evidence type="ECO:0000256" key="7">
    <source>
        <dbReference type="ARBA" id="ARBA00023136"/>
    </source>
</evidence>
<keyword evidence="6" id="KW-1133">Transmembrane helix</keyword>
<evidence type="ECO:0000256" key="4">
    <source>
        <dbReference type="ARBA" id="ARBA00022729"/>
    </source>
</evidence>
<name>A0ABT3PTT9_9BACT</name>
<dbReference type="Proteomes" id="UP001207918">
    <property type="component" value="Unassembled WGS sequence"/>
</dbReference>
<keyword evidence="8" id="KW-0675">Receptor</keyword>
<dbReference type="PANTHER" id="PTHR27000">
    <property type="entry name" value="LEUCINE-RICH REPEAT RECEPTOR-LIKE PROTEIN KINASE FAMILY PROTEIN-RELATED"/>
    <property type="match status" value="1"/>
</dbReference>
<evidence type="ECO:0000256" key="5">
    <source>
        <dbReference type="ARBA" id="ARBA00022737"/>
    </source>
</evidence>
<sequence length="212" mass="23193">PSSIGDMASLQWLILQGRTYELAHTLKHPPAYEGTTWNIGYHQGKYYSNTNEFSGSIPPEIGNLSNLIALELSNAKEITGPIPSELGNLSNLKGLYLSRNNFTGHTLPSELGNLRNLKHFYISRTGIVGELPDSFQNLTQLTALMITAFSDADEIADANLTGSLPDLSGYTQLRRISLRGHGLTGEFPQYVNNGNFRDLNILILAGNELTGT</sequence>
<evidence type="ECO:0000256" key="1">
    <source>
        <dbReference type="ARBA" id="ARBA00004167"/>
    </source>
</evidence>
<keyword evidence="12" id="KW-1185">Reference proteome</keyword>
<proteinExistence type="predicted"/>
<accession>A0ABT3PTT9</accession>
<evidence type="ECO:0000256" key="6">
    <source>
        <dbReference type="ARBA" id="ARBA00022989"/>
    </source>
</evidence>
<feature type="non-terminal residue" evidence="11">
    <location>
        <position position="1"/>
    </location>
</feature>
<organism evidence="11 12">
    <name type="scientific">Fodinibius salsisoli</name>
    <dbReference type="NCBI Taxonomy" id="2820877"/>
    <lineage>
        <taxon>Bacteria</taxon>
        <taxon>Pseudomonadati</taxon>
        <taxon>Balneolota</taxon>
        <taxon>Balneolia</taxon>
        <taxon>Balneolales</taxon>
        <taxon>Balneolaceae</taxon>
        <taxon>Fodinibius</taxon>
    </lineage>
</organism>
<protein>
    <recommendedName>
        <fullName evidence="10">Disease resistance R13L4/SHOC-2-like LRR domain-containing protein</fullName>
    </recommendedName>
</protein>
<keyword evidence="5" id="KW-0677">Repeat</keyword>
<evidence type="ECO:0000313" key="12">
    <source>
        <dbReference type="Proteomes" id="UP001207918"/>
    </source>
</evidence>
<dbReference type="EMBL" id="JAGGJA010000042">
    <property type="protein sequence ID" value="MCW9709279.1"/>
    <property type="molecule type" value="Genomic_DNA"/>
</dbReference>
<evidence type="ECO:0000256" key="3">
    <source>
        <dbReference type="ARBA" id="ARBA00022692"/>
    </source>
</evidence>
<feature type="domain" description="Disease resistance R13L4/SHOC-2-like LRR" evidence="10">
    <location>
        <begin position="59"/>
        <end position="152"/>
    </location>
</feature>
<keyword evidence="4" id="KW-0732">Signal</keyword>
<keyword evidence="2" id="KW-0433">Leucine-rich repeat</keyword>
<dbReference type="RefSeq" id="WP_434084244.1">
    <property type="nucleotide sequence ID" value="NZ_JAGGJA010000042.1"/>
</dbReference>
<comment type="caution">
    <text evidence="11">The sequence shown here is derived from an EMBL/GenBank/DDBJ whole genome shotgun (WGS) entry which is preliminary data.</text>
</comment>
<keyword evidence="9" id="KW-0325">Glycoprotein</keyword>
<dbReference type="InterPro" id="IPR055414">
    <property type="entry name" value="LRR_R13L4/SHOC2-like"/>
</dbReference>
<gene>
    <name evidence="11" type="ORF">J6I44_20645</name>
</gene>
<keyword evidence="7" id="KW-0472">Membrane</keyword>